<dbReference type="EMBL" id="JAQMWT010000533">
    <property type="protein sequence ID" value="KAJ8599944.1"/>
    <property type="molecule type" value="Genomic_DNA"/>
</dbReference>
<keyword evidence="2" id="KW-0802">TPR repeat</keyword>
<evidence type="ECO:0000313" key="3">
    <source>
        <dbReference type="EMBL" id="KAJ8599944.1"/>
    </source>
</evidence>
<organism evidence="3 4">
    <name type="scientific">Chrysophaeum taylorii</name>
    <dbReference type="NCBI Taxonomy" id="2483200"/>
    <lineage>
        <taxon>Eukaryota</taxon>
        <taxon>Sar</taxon>
        <taxon>Stramenopiles</taxon>
        <taxon>Ochrophyta</taxon>
        <taxon>Pelagophyceae</taxon>
        <taxon>Pelagomonadales</taxon>
        <taxon>Pelagomonadaceae</taxon>
        <taxon>Chrysophaeum</taxon>
    </lineage>
</organism>
<dbReference type="InterPro" id="IPR011990">
    <property type="entry name" value="TPR-like_helical_dom_sf"/>
</dbReference>
<evidence type="ECO:0000256" key="1">
    <source>
        <dbReference type="ARBA" id="ARBA00022737"/>
    </source>
</evidence>
<dbReference type="Pfam" id="PF13424">
    <property type="entry name" value="TPR_12"/>
    <property type="match status" value="2"/>
</dbReference>
<dbReference type="AlphaFoldDB" id="A0AAD7UA48"/>
<name>A0AAD7UA48_9STRA</name>
<keyword evidence="1" id="KW-0677">Repeat</keyword>
<evidence type="ECO:0008006" key="5">
    <source>
        <dbReference type="Google" id="ProtNLM"/>
    </source>
</evidence>
<dbReference type="Proteomes" id="UP001230188">
    <property type="component" value="Unassembled WGS sequence"/>
</dbReference>
<evidence type="ECO:0000256" key="2">
    <source>
        <dbReference type="ARBA" id="ARBA00022803"/>
    </source>
</evidence>
<dbReference type="SUPFAM" id="SSF48452">
    <property type="entry name" value="TPR-like"/>
    <property type="match status" value="1"/>
</dbReference>
<protein>
    <recommendedName>
        <fullName evidence="5">Tetratricopeptide repeat protein</fullName>
    </recommendedName>
</protein>
<dbReference type="SMART" id="SM00028">
    <property type="entry name" value="TPR"/>
    <property type="match status" value="4"/>
</dbReference>
<dbReference type="PANTHER" id="PTHR45641">
    <property type="entry name" value="TETRATRICOPEPTIDE REPEAT PROTEIN (AFU_ORTHOLOGUE AFUA_6G03870)"/>
    <property type="match status" value="1"/>
</dbReference>
<gene>
    <name evidence="3" type="ORF">CTAYLR_002815</name>
</gene>
<sequence length="395" mass="43699">MTVERKGEKFVKLVDSDGKPLPRDERHRVLGPHLKVAYAQLKHPNLAAVRVSKTRDGVLFAEETGRTLADAQLSTEVAAVIALKMARAVLFLESNGLTADLSPSSVLVDVAREPFYFSNATRVRSVKLTGVKEGGPGSDPGWGNLFESMLYESPSMLTAADNPLRAPCLEIAKRGPRSAGQLAKLLEAHGVHEPEASKAEPAELYDTLGSAFFDYSPQIAEELLREFLSRTEDKATGHARLAFALKSRRKFDEAVEHLNAAIEIDDEPRKKATHLQSLAMVLYRQGKFDDARPHLERAVAFFERYEPARLATALNNLAGLLYHQGEDARPLYLRALEIDTKTYGEAHPKVALRLNNLAHVYGDEGDHKTALEHISRCLKIWEKTTTKPTSSISSN</sequence>
<keyword evidence="4" id="KW-1185">Reference proteome</keyword>
<accession>A0AAD7UA48</accession>
<reference evidence="3" key="1">
    <citation type="submission" date="2023-01" db="EMBL/GenBank/DDBJ databases">
        <title>Metagenome sequencing of chrysophaentin producing Chrysophaeum taylorii.</title>
        <authorList>
            <person name="Davison J."/>
            <person name="Bewley C."/>
        </authorList>
    </citation>
    <scope>NUCLEOTIDE SEQUENCE</scope>
    <source>
        <strain evidence="3">NIES-1699</strain>
    </source>
</reference>
<comment type="caution">
    <text evidence="3">The sequence shown here is derived from an EMBL/GenBank/DDBJ whole genome shotgun (WGS) entry which is preliminary data.</text>
</comment>
<proteinExistence type="predicted"/>
<evidence type="ECO:0000313" key="4">
    <source>
        <dbReference type="Proteomes" id="UP001230188"/>
    </source>
</evidence>
<dbReference type="PANTHER" id="PTHR45641:SF19">
    <property type="entry name" value="NEPHROCYSTIN-3"/>
    <property type="match status" value="1"/>
</dbReference>
<dbReference type="Gene3D" id="1.25.40.10">
    <property type="entry name" value="Tetratricopeptide repeat domain"/>
    <property type="match status" value="2"/>
</dbReference>
<dbReference type="InterPro" id="IPR019734">
    <property type="entry name" value="TPR_rpt"/>
</dbReference>